<accession>A0A6A6GW72</accession>
<feature type="transmembrane region" description="Helical" evidence="1">
    <location>
        <begin position="92"/>
        <end position="108"/>
    </location>
</feature>
<keyword evidence="1" id="KW-1133">Transmembrane helix</keyword>
<keyword evidence="1" id="KW-0812">Transmembrane</keyword>
<organism evidence="2 3">
    <name type="scientific">Viridothelium virens</name>
    <name type="common">Speckled blister lichen</name>
    <name type="synonym">Trypethelium virens</name>
    <dbReference type="NCBI Taxonomy" id="1048519"/>
    <lineage>
        <taxon>Eukaryota</taxon>
        <taxon>Fungi</taxon>
        <taxon>Dikarya</taxon>
        <taxon>Ascomycota</taxon>
        <taxon>Pezizomycotina</taxon>
        <taxon>Dothideomycetes</taxon>
        <taxon>Dothideomycetes incertae sedis</taxon>
        <taxon>Trypetheliales</taxon>
        <taxon>Trypetheliaceae</taxon>
        <taxon>Viridothelium</taxon>
    </lineage>
</organism>
<evidence type="ECO:0000313" key="2">
    <source>
        <dbReference type="EMBL" id="KAF2229957.1"/>
    </source>
</evidence>
<dbReference type="Proteomes" id="UP000800092">
    <property type="component" value="Unassembled WGS sequence"/>
</dbReference>
<protein>
    <submittedName>
        <fullName evidence="2">Uncharacterized protein</fullName>
    </submittedName>
</protein>
<reference evidence="2" key="1">
    <citation type="journal article" date="2020" name="Stud. Mycol.">
        <title>101 Dothideomycetes genomes: a test case for predicting lifestyles and emergence of pathogens.</title>
        <authorList>
            <person name="Haridas S."/>
            <person name="Albert R."/>
            <person name="Binder M."/>
            <person name="Bloem J."/>
            <person name="Labutti K."/>
            <person name="Salamov A."/>
            <person name="Andreopoulos B."/>
            <person name="Baker S."/>
            <person name="Barry K."/>
            <person name="Bills G."/>
            <person name="Bluhm B."/>
            <person name="Cannon C."/>
            <person name="Castanera R."/>
            <person name="Culley D."/>
            <person name="Daum C."/>
            <person name="Ezra D."/>
            <person name="Gonzalez J."/>
            <person name="Henrissat B."/>
            <person name="Kuo A."/>
            <person name="Liang C."/>
            <person name="Lipzen A."/>
            <person name="Lutzoni F."/>
            <person name="Magnuson J."/>
            <person name="Mondo S."/>
            <person name="Nolan M."/>
            <person name="Ohm R."/>
            <person name="Pangilinan J."/>
            <person name="Park H.-J."/>
            <person name="Ramirez L."/>
            <person name="Alfaro M."/>
            <person name="Sun H."/>
            <person name="Tritt A."/>
            <person name="Yoshinaga Y."/>
            <person name="Zwiers L.-H."/>
            <person name="Turgeon B."/>
            <person name="Goodwin S."/>
            <person name="Spatafora J."/>
            <person name="Crous P."/>
            <person name="Grigoriev I."/>
        </authorList>
    </citation>
    <scope>NUCLEOTIDE SEQUENCE</scope>
    <source>
        <strain evidence="2">Tuck. ex Michener</strain>
    </source>
</reference>
<keyword evidence="3" id="KW-1185">Reference proteome</keyword>
<dbReference type="EMBL" id="ML991850">
    <property type="protein sequence ID" value="KAF2229957.1"/>
    <property type="molecule type" value="Genomic_DNA"/>
</dbReference>
<gene>
    <name evidence="2" type="ORF">EV356DRAFT_364412</name>
</gene>
<proteinExistence type="predicted"/>
<evidence type="ECO:0000256" key="1">
    <source>
        <dbReference type="SAM" id="Phobius"/>
    </source>
</evidence>
<sequence length="169" mass="19583">MRGRGLRSRRAVAALRKDLHVWKLRRSLVKSFIDDRRTSCWPKRVVKQGFVTLSKMVDYEGGFRVKAIQSLLQGRDLCTKTQAIWSTGRKSLFWFWFLNLIRLFAYFIRKHLMWARVKERDPSAHWPKNMAIGGVSPRLDCPAASISALFLEDGLLGVVIYCNVRASVR</sequence>
<name>A0A6A6GW72_VIRVR</name>
<keyword evidence="1" id="KW-0472">Membrane</keyword>
<evidence type="ECO:0000313" key="3">
    <source>
        <dbReference type="Proteomes" id="UP000800092"/>
    </source>
</evidence>
<dbReference type="AlphaFoldDB" id="A0A6A6GW72"/>